<gene>
    <name evidence="2" type="ORF">EMAD1354_LOCUS809</name>
</gene>
<proteinExistence type="predicted"/>
<organism evidence="2">
    <name type="scientific">Erythrolobus madagascarensis</name>
    <dbReference type="NCBI Taxonomy" id="708628"/>
    <lineage>
        <taxon>Eukaryota</taxon>
        <taxon>Rhodophyta</taxon>
        <taxon>Bangiophyceae</taxon>
        <taxon>Porphyridiales</taxon>
        <taxon>Porphyridiaceae</taxon>
        <taxon>Erythrolobus</taxon>
    </lineage>
</organism>
<dbReference type="EMBL" id="HBFE01001172">
    <property type="protein sequence ID" value="CAD8724732.1"/>
    <property type="molecule type" value="Transcribed_RNA"/>
</dbReference>
<keyword evidence="1" id="KW-0175">Coiled coil</keyword>
<feature type="coiled-coil region" evidence="1">
    <location>
        <begin position="113"/>
        <end position="140"/>
    </location>
</feature>
<evidence type="ECO:0000256" key="1">
    <source>
        <dbReference type="SAM" id="Coils"/>
    </source>
</evidence>
<reference evidence="2" key="1">
    <citation type="submission" date="2021-01" db="EMBL/GenBank/DDBJ databases">
        <authorList>
            <person name="Corre E."/>
            <person name="Pelletier E."/>
            <person name="Niang G."/>
            <person name="Scheremetjew M."/>
            <person name="Finn R."/>
            <person name="Kale V."/>
            <person name="Holt S."/>
            <person name="Cochrane G."/>
            <person name="Meng A."/>
            <person name="Brown T."/>
            <person name="Cohen L."/>
        </authorList>
    </citation>
    <scope>NUCLEOTIDE SEQUENCE</scope>
    <source>
        <strain evidence="2">CCMP3276</strain>
    </source>
</reference>
<protein>
    <submittedName>
        <fullName evidence="2">Uncharacterized protein</fullName>
    </submittedName>
</protein>
<dbReference type="AlphaFoldDB" id="A0A7S0T5N7"/>
<accession>A0A7S0T5N7</accession>
<sequence length="311" mass="34633">MEGAPMEFEPTEFEFDSALKQMKGLILSKEGVISAQTLTMLASVVHGQTNKLRKLSTTLNEMKDLLEVLNANRNDLGKCLGHVRAKTSMISWVWEFFGGDKTKLNCEDHFSSIDEFNKVLEKLSTKHRELEAEIQKIQTGLDLIGLGVIMINAYMLIDGIGSYVRDSGTVEQFRHELTDILDRAEKAKQWWEGSNPSERERMHFRGFLVETTCKLAIIETKLSALRDANSNSGFKHLLVGAGTVALTAFLPVTAPVWWGMLGTGSLNSLCTGLNWHVVGKIDKLLPIISEIRSMLRECGKLSTGGTDLPEF</sequence>
<name>A0A7S0T5N7_9RHOD</name>
<evidence type="ECO:0000313" key="2">
    <source>
        <dbReference type="EMBL" id="CAD8724732.1"/>
    </source>
</evidence>